<dbReference type="InterPro" id="IPR036852">
    <property type="entry name" value="Peptidase_S8/S53_dom_sf"/>
</dbReference>
<dbReference type="EMBL" id="JBBWWQ010000010">
    <property type="protein sequence ID" value="KAK8936837.1"/>
    <property type="molecule type" value="Genomic_DNA"/>
</dbReference>
<dbReference type="Proteomes" id="UP001418222">
    <property type="component" value="Unassembled WGS sequence"/>
</dbReference>
<protein>
    <submittedName>
        <fullName evidence="4">Subtilisin-like protease</fullName>
    </submittedName>
</protein>
<dbReference type="InterPro" id="IPR045051">
    <property type="entry name" value="SBT"/>
</dbReference>
<gene>
    <name evidence="4" type="primary">ARA12</name>
    <name evidence="4" type="ORF">KSP39_PZI012435</name>
</gene>
<evidence type="ECO:0000259" key="3">
    <source>
        <dbReference type="Pfam" id="PF02225"/>
    </source>
</evidence>
<dbReference type="AlphaFoldDB" id="A0AAP0G4R2"/>
<sequence length="224" mass="23721">MRPSAAMLICHKGIVPCAAAPNLGPYESTIDNDAPWIITIGAASTDRRIKATVKLGDGREFDGESAYHPSNYGSPELPLVSVLRCFGNTHKNTSAKGKIVLFYAGGNTTESGEYIQKVGGVAMIILGNRGNTTFAHPHVLPASHVTEYEGEQIVDYSSSINPTASIIFKGTQFNERPSPAAATFSGRGPSNFNGGIIKLDVIAPGVNILAAWPFEIGLNHTGTH</sequence>
<accession>A0AAP0G4R2</accession>
<dbReference type="Gene3D" id="3.50.30.30">
    <property type="match status" value="1"/>
</dbReference>
<keyword evidence="5" id="KW-1185">Reference proteome</keyword>
<dbReference type="InterPro" id="IPR003137">
    <property type="entry name" value="PA_domain"/>
</dbReference>
<dbReference type="Pfam" id="PF02225">
    <property type="entry name" value="PA"/>
    <property type="match status" value="1"/>
</dbReference>
<dbReference type="PANTHER" id="PTHR10795">
    <property type="entry name" value="PROPROTEIN CONVERTASE SUBTILISIN/KEXIN"/>
    <property type="match status" value="1"/>
</dbReference>
<evidence type="ECO:0000256" key="1">
    <source>
        <dbReference type="ARBA" id="ARBA00011073"/>
    </source>
</evidence>
<evidence type="ECO:0000256" key="2">
    <source>
        <dbReference type="ARBA" id="ARBA00022729"/>
    </source>
</evidence>
<dbReference type="SUPFAM" id="SSF52743">
    <property type="entry name" value="Subtilisin-like"/>
    <property type="match status" value="1"/>
</dbReference>
<comment type="caution">
    <text evidence="4">The sequence shown here is derived from an EMBL/GenBank/DDBJ whole genome shotgun (WGS) entry which is preliminary data.</text>
</comment>
<keyword evidence="4" id="KW-0378">Hydrolase</keyword>
<dbReference type="GO" id="GO:0006508">
    <property type="term" value="P:proteolysis"/>
    <property type="evidence" value="ECO:0007669"/>
    <property type="project" value="UniProtKB-KW"/>
</dbReference>
<dbReference type="Gene3D" id="3.40.50.200">
    <property type="entry name" value="Peptidase S8/S53 domain"/>
    <property type="match status" value="1"/>
</dbReference>
<keyword evidence="4" id="KW-0645">Protease</keyword>
<proteinExistence type="inferred from homology"/>
<feature type="domain" description="PA" evidence="3">
    <location>
        <begin position="78"/>
        <end position="153"/>
    </location>
</feature>
<comment type="similarity">
    <text evidence="1">Belongs to the peptidase S8 family.</text>
</comment>
<name>A0AAP0G4R2_9ASPA</name>
<evidence type="ECO:0000313" key="5">
    <source>
        <dbReference type="Proteomes" id="UP001418222"/>
    </source>
</evidence>
<dbReference type="CDD" id="cd02120">
    <property type="entry name" value="PA_subtilisin_like"/>
    <property type="match status" value="1"/>
</dbReference>
<keyword evidence="2" id="KW-0732">Signal</keyword>
<reference evidence="4 5" key="1">
    <citation type="journal article" date="2022" name="Nat. Plants">
        <title>Genomes of leafy and leafless Platanthera orchids illuminate the evolution of mycoheterotrophy.</title>
        <authorList>
            <person name="Li M.H."/>
            <person name="Liu K.W."/>
            <person name="Li Z."/>
            <person name="Lu H.C."/>
            <person name="Ye Q.L."/>
            <person name="Zhang D."/>
            <person name="Wang J.Y."/>
            <person name="Li Y.F."/>
            <person name="Zhong Z.M."/>
            <person name="Liu X."/>
            <person name="Yu X."/>
            <person name="Liu D.K."/>
            <person name="Tu X.D."/>
            <person name="Liu B."/>
            <person name="Hao Y."/>
            <person name="Liao X.Y."/>
            <person name="Jiang Y.T."/>
            <person name="Sun W.H."/>
            <person name="Chen J."/>
            <person name="Chen Y.Q."/>
            <person name="Ai Y."/>
            <person name="Zhai J.W."/>
            <person name="Wu S.S."/>
            <person name="Zhou Z."/>
            <person name="Hsiao Y.Y."/>
            <person name="Wu W.L."/>
            <person name="Chen Y.Y."/>
            <person name="Lin Y.F."/>
            <person name="Hsu J.L."/>
            <person name="Li C.Y."/>
            <person name="Wang Z.W."/>
            <person name="Zhao X."/>
            <person name="Zhong W.Y."/>
            <person name="Ma X.K."/>
            <person name="Ma L."/>
            <person name="Huang J."/>
            <person name="Chen G.Z."/>
            <person name="Huang M.Z."/>
            <person name="Huang L."/>
            <person name="Peng D.H."/>
            <person name="Luo Y.B."/>
            <person name="Zou S.Q."/>
            <person name="Chen S.P."/>
            <person name="Lan S."/>
            <person name="Tsai W.C."/>
            <person name="Van de Peer Y."/>
            <person name="Liu Z.J."/>
        </authorList>
    </citation>
    <scope>NUCLEOTIDE SEQUENCE [LARGE SCALE GENOMIC DNA]</scope>
    <source>
        <strain evidence="4">Lor287</strain>
    </source>
</reference>
<evidence type="ECO:0000313" key="4">
    <source>
        <dbReference type="EMBL" id="KAK8936837.1"/>
    </source>
</evidence>
<dbReference type="GO" id="GO:0004252">
    <property type="term" value="F:serine-type endopeptidase activity"/>
    <property type="evidence" value="ECO:0007669"/>
    <property type="project" value="InterPro"/>
</dbReference>
<organism evidence="4 5">
    <name type="scientific">Platanthera zijinensis</name>
    <dbReference type="NCBI Taxonomy" id="2320716"/>
    <lineage>
        <taxon>Eukaryota</taxon>
        <taxon>Viridiplantae</taxon>
        <taxon>Streptophyta</taxon>
        <taxon>Embryophyta</taxon>
        <taxon>Tracheophyta</taxon>
        <taxon>Spermatophyta</taxon>
        <taxon>Magnoliopsida</taxon>
        <taxon>Liliopsida</taxon>
        <taxon>Asparagales</taxon>
        <taxon>Orchidaceae</taxon>
        <taxon>Orchidoideae</taxon>
        <taxon>Orchideae</taxon>
        <taxon>Orchidinae</taxon>
        <taxon>Platanthera</taxon>
    </lineage>
</organism>